<evidence type="ECO:0000259" key="9">
    <source>
        <dbReference type="SMART" id="SM01097"/>
    </source>
</evidence>
<feature type="binding site" evidence="8">
    <location>
        <position position="237"/>
    </location>
    <ligand>
        <name>L-glutamine</name>
        <dbReference type="ChEBI" id="CHEBI:58359"/>
    </ligand>
</feature>
<dbReference type="SMART" id="SM01097">
    <property type="entry name" value="CPSase_sm_chain"/>
    <property type="match status" value="1"/>
</dbReference>
<protein>
    <recommendedName>
        <fullName evidence="8">Carbamoyl phosphate synthase small chain</fullName>
        <ecNumber evidence="8">6.3.5.5</ecNumber>
    </recommendedName>
    <alternativeName>
        <fullName evidence="8">Carbamoyl phosphate synthetase glutamine chain</fullName>
    </alternativeName>
</protein>
<dbReference type="GO" id="GO:0004359">
    <property type="term" value="F:glutaminase activity"/>
    <property type="evidence" value="ECO:0007669"/>
    <property type="project" value="RHEA"/>
</dbReference>
<dbReference type="NCBIfam" id="NF009475">
    <property type="entry name" value="PRK12838.1"/>
    <property type="match status" value="1"/>
</dbReference>
<dbReference type="HAMAP" id="MF_01209">
    <property type="entry name" value="CPSase_S_chain"/>
    <property type="match status" value="1"/>
</dbReference>
<dbReference type="Gene3D" id="3.40.50.880">
    <property type="match status" value="1"/>
</dbReference>
<dbReference type="PROSITE" id="PS51273">
    <property type="entry name" value="GATASE_TYPE_1"/>
    <property type="match status" value="1"/>
</dbReference>
<feature type="binding site" evidence="8">
    <location>
        <position position="46"/>
    </location>
    <ligand>
        <name>L-glutamine</name>
        <dbReference type="ChEBI" id="CHEBI:58359"/>
    </ligand>
</feature>
<dbReference type="PRINTS" id="PR00097">
    <property type="entry name" value="ANTSNTHASEII"/>
</dbReference>
<dbReference type="PRINTS" id="PR00096">
    <property type="entry name" value="GATASE"/>
</dbReference>
<dbReference type="OrthoDB" id="9804328at2"/>
<dbReference type="GO" id="GO:0005524">
    <property type="term" value="F:ATP binding"/>
    <property type="evidence" value="ECO:0007669"/>
    <property type="project" value="UniProtKB-UniRule"/>
</dbReference>
<name>A0A3M7TX97_9BACI</name>
<evidence type="ECO:0000256" key="8">
    <source>
        <dbReference type="HAMAP-Rule" id="MF_01209"/>
    </source>
</evidence>
<evidence type="ECO:0000256" key="4">
    <source>
        <dbReference type="ARBA" id="ARBA00022741"/>
    </source>
</evidence>
<evidence type="ECO:0000256" key="6">
    <source>
        <dbReference type="ARBA" id="ARBA00022962"/>
    </source>
</evidence>
<keyword evidence="5 8" id="KW-0067">ATP-binding</keyword>
<dbReference type="UniPathway" id="UPA00068">
    <property type="reaction ID" value="UER00171"/>
</dbReference>
<dbReference type="EC" id="6.3.5.5" evidence="8"/>
<feature type="binding site" evidence="8">
    <location>
        <position position="209"/>
    </location>
    <ligand>
        <name>L-glutamine</name>
        <dbReference type="ChEBI" id="CHEBI:58359"/>
    </ligand>
</feature>
<dbReference type="GO" id="GO:0006526">
    <property type="term" value="P:L-arginine biosynthetic process"/>
    <property type="evidence" value="ECO:0007669"/>
    <property type="project" value="UniProtKB-UniRule"/>
</dbReference>
<comment type="pathway">
    <text evidence="8">Pyrimidine metabolism; UMP biosynthesis via de novo pathway; (S)-dihydroorotate from bicarbonate: step 1/3.</text>
</comment>
<dbReference type="RefSeq" id="WP_122897413.1">
    <property type="nucleotide sequence ID" value="NZ_RHIB01000001.1"/>
</dbReference>
<dbReference type="AlphaFoldDB" id="A0A3M7TX97"/>
<sequence length="350" mass="38181">MTKGYLHLSTGDVFEGELLGATGKQAGEVVFTTSMTGYQETLTDPSYAGQVLTFCYPMVGNYGLLETANESTRPAVAGIVTGEMWDPEGSFSTLLMKWEIPGLSGIDTRALVKTIRQHNTVTGIISDTASLSHPWKTENSLSLVHQVSVTSAKTYGEGNPHVVMMDYGYKKSILDSLLKRGCKVTVVPFTTTLNEMKELCPDAVVFSNGPGDPKALEPYFTQIKKISESWPAFGICFGHQLIALAYGGSTEKQLNGHRGSNHPVKEMVSGKVRMTSQNHGYVVKNDYLPSDFHVTYKNVNDGTVEGIRHNTLPVQSVQFHPEAHPGPSDTDYLFDDFIKQTVAAGGKLYA</sequence>
<organism evidence="10 11">
    <name type="scientific">Alteribacter keqinensis</name>
    <dbReference type="NCBI Taxonomy" id="2483800"/>
    <lineage>
        <taxon>Bacteria</taxon>
        <taxon>Bacillati</taxon>
        <taxon>Bacillota</taxon>
        <taxon>Bacilli</taxon>
        <taxon>Bacillales</taxon>
        <taxon>Bacillaceae</taxon>
        <taxon>Alteribacter</taxon>
    </lineage>
</organism>
<keyword evidence="3 8" id="KW-0436">Ligase</keyword>
<evidence type="ECO:0000313" key="10">
    <source>
        <dbReference type="EMBL" id="RNA69901.1"/>
    </source>
</evidence>
<evidence type="ECO:0000313" key="11">
    <source>
        <dbReference type="Proteomes" id="UP000278746"/>
    </source>
</evidence>
<dbReference type="Gene3D" id="3.50.30.20">
    <property type="entry name" value="Carbamoyl-phosphate synthase small subunit, N-terminal domain"/>
    <property type="match status" value="1"/>
</dbReference>
<dbReference type="PANTHER" id="PTHR43418:SF7">
    <property type="entry name" value="CARBAMOYL-PHOSPHATE SYNTHASE SMALL CHAIN"/>
    <property type="match status" value="1"/>
</dbReference>
<dbReference type="Pfam" id="PF00988">
    <property type="entry name" value="CPSase_sm_chain"/>
    <property type="match status" value="1"/>
</dbReference>
<feature type="binding site" evidence="8">
    <location>
        <position position="211"/>
    </location>
    <ligand>
        <name>L-glutamine</name>
        <dbReference type="ChEBI" id="CHEBI:58359"/>
    </ligand>
</feature>
<keyword evidence="4 8" id="KW-0547">Nucleotide-binding</keyword>
<keyword evidence="8" id="KW-0028">Amino-acid biosynthesis</keyword>
<dbReference type="InterPro" id="IPR029062">
    <property type="entry name" value="Class_I_gatase-like"/>
</dbReference>
<evidence type="ECO:0000256" key="1">
    <source>
        <dbReference type="ARBA" id="ARBA00005077"/>
    </source>
</evidence>
<comment type="similarity">
    <text evidence="2 8">Belongs to the CarA family.</text>
</comment>
<dbReference type="GO" id="GO:0006207">
    <property type="term" value="P:'de novo' pyrimidine nucleobase biosynthetic process"/>
    <property type="evidence" value="ECO:0007669"/>
    <property type="project" value="InterPro"/>
</dbReference>
<feature type="region of interest" description="CPSase" evidence="8">
    <location>
        <begin position="1"/>
        <end position="160"/>
    </location>
</feature>
<dbReference type="SUPFAM" id="SSF52021">
    <property type="entry name" value="Carbamoyl phosphate synthetase, small subunit N-terminal domain"/>
    <property type="match status" value="1"/>
</dbReference>
<feature type="domain" description="Carbamoyl-phosphate synthase small subunit N-terminal" evidence="9">
    <location>
        <begin position="2"/>
        <end position="126"/>
    </location>
</feature>
<dbReference type="Proteomes" id="UP000278746">
    <property type="component" value="Unassembled WGS sequence"/>
</dbReference>
<feature type="binding site" evidence="8">
    <location>
        <position position="278"/>
    </location>
    <ligand>
        <name>L-glutamine</name>
        <dbReference type="ChEBI" id="CHEBI:58359"/>
    </ligand>
</feature>
<dbReference type="InterPro" id="IPR050472">
    <property type="entry name" value="Anth_synth/Amidotransfase"/>
</dbReference>
<evidence type="ECO:0000256" key="7">
    <source>
        <dbReference type="ARBA" id="ARBA00048816"/>
    </source>
</evidence>
<comment type="caution">
    <text evidence="10">The sequence shown here is derived from an EMBL/GenBank/DDBJ whole genome shotgun (WGS) entry which is preliminary data.</text>
</comment>
<keyword evidence="11" id="KW-1185">Reference proteome</keyword>
<dbReference type="InterPro" id="IPR002474">
    <property type="entry name" value="CarbamoylP_synth_ssu_N"/>
</dbReference>
<feature type="active site" evidence="8">
    <location>
        <position position="322"/>
    </location>
</feature>
<keyword evidence="8" id="KW-0665">Pyrimidine biosynthesis</keyword>
<dbReference type="InterPro" id="IPR035686">
    <property type="entry name" value="CPSase_GATase1"/>
</dbReference>
<dbReference type="PRINTS" id="PR00099">
    <property type="entry name" value="CPSGATASE"/>
</dbReference>
<dbReference type="InterPro" id="IPR006274">
    <property type="entry name" value="CarbamoylP_synth_ssu"/>
</dbReference>
<dbReference type="GO" id="GO:0004088">
    <property type="term" value="F:carbamoyl-phosphate synthase (glutamine-hydrolyzing) activity"/>
    <property type="evidence" value="ECO:0007669"/>
    <property type="project" value="UniProtKB-UniRule"/>
</dbReference>
<dbReference type="UniPathway" id="UPA00070">
    <property type="reaction ID" value="UER00115"/>
</dbReference>
<evidence type="ECO:0000256" key="3">
    <source>
        <dbReference type="ARBA" id="ARBA00022598"/>
    </source>
</evidence>
<dbReference type="CDD" id="cd01744">
    <property type="entry name" value="GATase1_CPSase"/>
    <property type="match status" value="1"/>
</dbReference>
<gene>
    <name evidence="8" type="primary">carA</name>
    <name evidence="10" type="ORF">EBO34_08205</name>
</gene>
<feature type="binding site" evidence="8">
    <location>
        <position position="280"/>
    </location>
    <ligand>
        <name>L-glutamine</name>
        <dbReference type="ChEBI" id="CHEBI:58359"/>
    </ligand>
</feature>
<reference evidence="10 11" key="1">
    <citation type="submission" date="2018-10" db="EMBL/GenBank/DDBJ databases">
        <title>Bacillus Keqinensis sp. nov., a moderately halophilic bacterium isolated from a saline-alkaline lake.</title>
        <authorList>
            <person name="Wang H."/>
        </authorList>
    </citation>
    <scope>NUCLEOTIDE SEQUENCE [LARGE SCALE GENOMIC DNA]</scope>
    <source>
        <strain evidence="10 11">KQ-3</strain>
    </source>
</reference>
<comment type="catalytic activity">
    <reaction evidence="8">
        <text>L-glutamine + H2O = L-glutamate + NH4(+)</text>
        <dbReference type="Rhea" id="RHEA:15889"/>
        <dbReference type="ChEBI" id="CHEBI:15377"/>
        <dbReference type="ChEBI" id="CHEBI:28938"/>
        <dbReference type="ChEBI" id="CHEBI:29985"/>
        <dbReference type="ChEBI" id="CHEBI:58359"/>
    </reaction>
</comment>
<dbReference type="GO" id="GO:0044205">
    <property type="term" value="P:'de novo' UMP biosynthetic process"/>
    <property type="evidence" value="ECO:0007669"/>
    <property type="project" value="UniProtKB-UniRule"/>
</dbReference>
<comment type="pathway">
    <text evidence="1 8">Amino-acid biosynthesis; L-arginine biosynthesis; carbamoyl phosphate from bicarbonate: step 1/1.</text>
</comment>
<comment type="catalytic activity">
    <reaction evidence="7 8">
        <text>hydrogencarbonate + L-glutamine + 2 ATP + H2O = carbamoyl phosphate + L-glutamate + 2 ADP + phosphate + 2 H(+)</text>
        <dbReference type="Rhea" id="RHEA:18633"/>
        <dbReference type="ChEBI" id="CHEBI:15377"/>
        <dbReference type="ChEBI" id="CHEBI:15378"/>
        <dbReference type="ChEBI" id="CHEBI:17544"/>
        <dbReference type="ChEBI" id="CHEBI:29985"/>
        <dbReference type="ChEBI" id="CHEBI:30616"/>
        <dbReference type="ChEBI" id="CHEBI:43474"/>
        <dbReference type="ChEBI" id="CHEBI:58228"/>
        <dbReference type="ChEBI" id="CHEBI:58359"/>
        <dbReference type="ChEBI" id="CHEBI:456216"/>
        <dbReference type="EC" id="6.3.5.5"/>
    </reaction>
</comment>
<keyword evidence="8" id="KW-0055">Arginine biosynthesis</keyword>
<feature type="active site" evidence="8">
    <location>
        <position position="320"/>
    </location>
</feature>
<evidence type="ECO:0000256" key="5">
    <source>
        <dbReference type="ARBA" id="ARBA00022840"/>
    </source>
</evidence>
<dbReference type="GO" id="GO:0006541">
    <property type="term" value="P:glutamine metabolic process"/>
    <property type="evidence" value="ECO:0007669"/>
    <property type="project" value="InterPro"/>
</dbReference>
<keyword evidence="6 8" id="KW-0315">Glutamine amidotransferase</keyword>
<feature type="binding site" evidence="8">
    <location>
        <position position="240"/>
    </location>
    <ligand>
        <name>L-glutamine</name>
        <dbReference type="ChEBI" id="CHEBI:58359"/>
    </ligand>
</feature>
<dbReference type="InterPro" id="IPR036480">
    <property type="entry name" value="CarbP_synth_ssu_N_sf"/>
</dbReference>
<dbReference type="InterPro" id="IPR017926">
    <property type="entry name" value="GATASE"/>
</dbReference>
<feature type="binding site" evidence="8">
    <location>
        <position position="281"/>
    </location>
    <ligand>
        <name>L-glutamine</name>
        <dbReference type="ChEBI" id="CHEBI:58359"/>
    </ligand>
</feature>
<evidence type="ECO:0000256" key="2">
    <source>
        <dbReference type="ARBA" id="ARBA00007800"/>
    </source>
</evidence>
<accession>A0A3M7TX97</accession>
<dbReference type="EMBL" id="RHIB01000001">
    <property type="protein sequence ID" value="RNA69901.1"/>
    <property type="molecule type" value="Genomic_DNA"/>
</dbReference>
<dbReference type="Pfam" id="PF00117">
    <property type="entry name" value="GATase"/>
    <property type="match status" value="1"/>
</dbReference>
<dbReference type="NCBIfam" id="TIGR01368">
    <property type="entry name" value="CPSaseIIsmall"/>
    <property type="match status" value="1"/>
</dbReference>
<comment type="subunit">
    <text evidence="8">Composed of two chains; the small (or glutamine) chain promotes the hydrolysis of glutamine to ammonia, which is used by the large (or ammonia) chain to synthesize carbamoyl phosphate. Tetramer of heterodimers (alpha,beta)4.</text>
</comment>
<dbReference type="PANTHER" id="PTHR43418">
    <property type="entry name" value="MULTIFUNCTIONAL TRYPTOPHAN BIOSYNTHESIS PROTEIN-RELATED"/>
    <property type="match status" value="1"/>
</dbReference>
<dbReference type="SUPFAM" id="SSF52317">
    <property type="entry name" value="Class I glutamine amidotransferase-like"/>
    <property type="match status" value="1"/>
</dbReference>
<proteinExistence type="inferred from homology"/>
<feature type="active site" description="Nucleophile" evidence="8">
    <location>
        <position position="236"/>
    </location>
</feature>
<comment type="function">
    <text evidence="8">Small subunit of the glutamine-dependent carbamoyl phosphate synthetase (CPSase). CPSase catalyzes the formation of carbamoyl phosphate from the ammonia moiety of glutamine, carbonate, and phosphate donated by ATP, constituting the first step of 2 biosynthetic pathways, one leading to arginine and/or urea and the other to pyrimidine nucleotides. The small subunit (glutamine amidotransferase) binds and cleaves glutamine to supply the large subunit with the substrate ammonia.</text>
</comment>